<accession>A0ABR9JXP2</accession>
<dbReference type="RefSeq" id="WP_192761567.1">
    <property type="nucleotide sequence ID" value="NZ_JADBDZ010000001.1"/>
</dbReference>
<dbReference type="Proteomes" id="UP000627838">
    <property type="component" value="Unassembled WGS sequence"/>
</dbReference>
<dbReference type="InterPro" id="IPR012336">
    <property type="entry name" value="Thioredoxin-like_fold"/>
</dbReference>
<protein>
    <submittedName>
        <fullName evidence="9">Protein-disulfide isomerase</fullName>
    </submittedName>
</protein>
<evidence type="ECO:0000256" key="6">
    <source>
        <dbReference type="SAM" id="MobiDB-lite"/>
    </source>
</evidence>
<evidence type="ECO:0000313" key="10">
    <source>
        <dbReference type="Proteomes" id="UP000627838"/>
    </source>
</evidence>
<dbReference type="EMBL" id="JADBDZ010000001">
    <property type="protein sequence ID" value="MBE1535342.1"/>
    <property type="molecule type" value="Genomic_DNA"/>
</dbReference>
<proteinExistence type="inferred from homology"/>
<evidence type="ECO:0000313" key="9">
    <source>
        <dbReference type="EMBL" id="MBE1535342.1"/>
    </source>
</evidence>
<evidence type="ECO:0000259" key="8">
    <source>
        <dbReference type="Pfam" id="PF13462"/>
    </source>
</evidence>
<evidence type="ECO:0000256" key="5">
    <source>
        <dbReference type="ARBA" id="ARBA00023284"/>
    </source>
</evidence>
<keyword evidence="4" id="KW-1015">Disulfide bond</keyword>
<evidence type="ECO:0000256" key="7">
    <source>
        <dbReference type="SAM" id="Phobius"/>
    </source>
</evidence>
<keyword evidence="5" id="KW-0676">Redox-active center</keyword>
<comment type="similarity">
    <text evidence="1">Belongs to the thioredoxin family. DsbA subfamily.</text>
</comment>
<reference evidence="9 10" key="1">
    <citation type="submission" date="2020-10" db="EMBL/GenBank/DDBJ databases">
        <title>Sequencing the genomes of 1000 actinobacteria strains.</title>
        <authorList>
            <person name="Klenk H.-P."/>
        </authorList>
    </citation>
    <scope>NUCLEOTIDE SEQUENCE [LARGE SCALE GENOMIC DNA]</scope>
    <source>
        <strain evidence="9 10">DSM 46744</strain>
    </source>
</reference>
<dbReference type="Pfam" id="PF13462">
    <property type="entry name" value="Thioredoxin_4"/>
    <property type="match status" value="1"/>
</dbReference>
<dbReference type="InterPro" id="IPR036249">
    <property type="entry name" value="Thioredoxin-like_sf"/>
</dbReference>
<evidence type="ECO:0000256" key="4">
    <source>
        <dbReference type="ARBA" id="ARBA00023157"/>
    </source>
</evidence>
<organism evidence="9 10">
    <name type="scientific">Actinomadura algeriensis</name>
    <dbReference type="NCBI Taxonomy" id="1679523"/>
    <lineage>
        <taxon>Bacteria</taxon>
        <taxon>Bacillati</taxon>
        <taxon>Actinomycetota</taxon>
        <taxon>Actinomycetes</taxon>
        <taxon>Streptosporangiales</taxon>
        <taxon>Thermomonosporaceae</taxon>
        <taxon>Actinomadura</taxon>
    </lineage>
</organism>
<feature type="domain" description="Thioredoxin-like fold" evidence="8">
    <location>
        <begin position="88"/>
        <end position="250"/>
    </location>
</feature>
<dbReference type="PANTHER" id="PTHR13887">
    <property type="entry name" value="GLUTATHIONE S-TRANSFERASE KAPPA"/>
    <property type="match status" value="1"/>
</dbReference>
<dbReference type="Gene3D" id="3.40.30.10">
    <property type="entry name" value="Glutaredoxin"/>
    <property type="match status" value="1"/>
</dbReference>
<evidence type="ECO:0000256" key="1">
    <source>
        <dbReference type="ARBA" id="ARBA00005791"/>
    </source>
</evidence>
<keyword evidence="3" id="KW-0560">Oxidoreductase</keyword>
<evidence type="ECO:0000256" key="2">
    <source>
        <dbReference type="ARBA" id="ARBA00022729"/>
    </source>
</evidence>
<keyword evidence="7" id="KW-0472">Membrane</keyword>
<dbReference type="SUPFAM" id="SSF52833">
    <property type="entry name" value="Thioredoxin-like"/>
    <property type="match status" value="1"/>
</dbReference>
<name>A0ABR9JXP2_9ACTN</name>
<dbReference type="PANTHER" id="PTHR13887:SF14">
    <property type="entry name" value="DISULFIDE BOND FORMATION PROTEIN D"/>
    <property type="match status" value="1"/>
</dbReference>
<keyword evidence="2" id="KW-0732">Signal</keyword>
<comment type="caution">
    <text evidence="9">The sequence shown here is derived from an EMBL/GenBank/DDBJ whole genome shotgun (WGS) entry which is preliminary data.</text>
</comment>
<keyword evidence="10" id="KW-1185">Reference proteome</keyword>
<evidence type="ECO:0000256" key="3">
    <source>
        <dbReference type="ARBA" id="ARBA00023002"/>
    </source>
</evidence>
<keyword evidence="7" id="KW-1133">Transmembrane helix</keyword>
<feature type="transmembrane region" description="Helical" evidence="7">
    <location>
        <begin position="30"/>
        <end position="52"/>
    </location>
</feature>
<feature type="region of interest" description="Disordered" evidence="6">
    <location>
        <begin position="251"/>
        <end position="287"/>
    </location>
</feature>
<keyword evidence="7" id="KW-0812">Transmembrane</keyword>
<sequence>MSKAARERSARERLAAERKRQAARAKQRRLLAIVIGSVVAVAVVVVGTVLVIEQRNKNNTAVAHEGKLAPLTRQDDGSIVMAQPGVTKPVLEVFEDFQCPICKDFEEATGETIEKLAADGKVKVVYRPFHLFGQQQDPIKINSLRSANAALCAPADKWISYHDALFGFQPREGSEGFAPDDLVKWGRDIGITGADWESCVRDMKQEAKVQQMTTYALEQRGVEGTPAVFLDGQQIDNGIAMNPATLRATVESAAAAAPSGSPSASPSESPSESPSASSSEEPAGSEG</sequence>
<keyword evidence="9" id="KW-0413">Isomerase</keyword>
<gene>
    <name evidence="9" type="ORF">H4W34_005175</name>
</gene>
<dbReference type="GO" id="GO:0016853">
    <property type="term" value="F:isomerase activity"/>
    <property type="evidence" value="ECO:0007669"/>
    <property type="project" value="UniProtKB-KW"/>
</dbReference>